<dbReference type="Proteomes" id="UP000765509">
    <property type="component" value="Unassembled WGS sequence"/>
</dbReference>
<evidence type="ECO:0000313" key="3">
    <source>
        <dbReference type="Proteomes" id="UP000765509"/>
    </source>
</evidence>
<evidence type="ECO:0000256" key="1">
    <source>
        <dbReference type="SAM" id="MobiDB-lite"/>
    </source>
</evidence>
<comment type="caution">
    <text evidence="2">The sequence shown here is derived from an EMBL/GenBank/DDBJ whole genome shotgun (WGS) entry which is preliminary data.</text>
</comment>
<dbReference type="EMBL" id="AVOT02063357">
    <property type="protein sequence ID" value="MBW0556090.1"/>
    <property type="molecule type" value="Genomic_DNA"/>
</dbReference>
<dbReference type="AlphaFoldDB" id="A0A9Q3J6F1"/>
<sequence>MTQRDTLHRPYHNHQRLESQKAVQTPEEREARIRDNQATIQTIEEQLNQKKNNLIPSGSQGVNQPDFQVALHNSSTRRSVPKSHYFSQFLVFSRRGQG</sequence>
<name>A0A9Q3J6F1_9BASI</name>
<reference evidence="2" key="1">
    <citation type="submission" date="2021-03" db="EMBL/GenBank/DDBJ databases">
        <title>Draft genome sequence of rust myrtle Austropuccinia psidii MF-1, a brazilian biotype.</title>
        <authorList>
            <person name="Quecine M.C."/>
            <person name="Pachon D.M.R."/>
            <person name="Bonatelli M.L."/>
            <person name="Correr F.H."/>
            <person name="Franceschini L.M."/>
            <person name="Leite T.F."/>
            <person name="Margarido G.R.A."/>
            <person name="Almeida C.A."/>
            <person name="Ferrarezi J.A."/>
            <person name="Labate C.A."/>
        </authorList>
    </citation>
    <scope>NUCLEOTIDE SEQUENCE</scope>
    <source>
        <strain evidence="2">MF-1</strain>
    </source>
</reference>
<accession>A0A9Q3J6F1</accession>
<keyword evidence="3" id="KW-1185">Reference proteome</keyword>
<proteinExistence type="predicted"/>
<feature type="region of interest" description="Disordered" evidence="1">
    <location>
        <begin position="1"/>
        <end position="31"/>
    </location>
</feature>
<gene>
    <name evidence="2" type="ORF">O181_095805</name>
</gene>
<organism evidence="2 3">
    <name type="scientific">Austropuccinia psidii MF-1</name>
    <dbReference type="NCBI Taxonomy" id="1389203"/>
    <lineage>
        <taxon>Eukaryota</taxon>
        <taxon>Fungi</taxon>
        <taxon>Dikarya</taxon>
        <taxon>Basidiomycota</taxon>
        <taxon>Pucciniomycotina</taxon>
        <taxon>Pucciniomycetes</taxon>
        <taxon>Pucciniales</taxon>
        <taxon>Sphaerophragmiaceae</taxon>
        <taxon>Austropuccinia</taxon>
    </lineage>
</organism>
<protein>
    <submittedName>
        <fullName evidence="2">Uncharacterized protein</fullName>
    </submittedName>
</protein>
<evidence type="ECO:0000313" key="2">
    <source>
        <dbReference type="EMBL" id="MBW0556090.1"/>
    </source>
</evidence>